<proteinExistence type="inferred from homology"/>
<dbReference type="Pfam" id="PF01618">
    <property type="entry name" value="MotA_ExbB"/>
    <property type="match status" value="1"/>
</dbReference>
<keyword evidence="4" id="KW-1003">Cell membrane</keyword>
<keyword evidence="3" id="KW-0813">Transport</keyword>
<dbReference type="PANTHER" id="PTHR30433:SF2">
    <property type="entry name" value="MOTILITY PROTEIN A"/>
    <property type="match status" value="1"/>
</dbReference>
<sequence>MATAAKASQDIDFGSDSESDSGLDTGTLLGVIGGVGLIVIAVIRGGDSDIFMNLNAVLIVAGGMVSTCFIAFQSSKILEMVPVVINAFRPDVMKPVDYIDQIMSLASKYRSGGMKVLENAEAKVENRFLKNGIAMIVDGYNGREIYAVLDHEINSLVERHNAGQKILRFAGVQAPVFGMAGTLIGLIQMLMHIDNPSTIGPALATALITTFYGLILANLLVTPITAKLALRTESEVTLIKTIRIGIMGIFEKSNPAKIQKNMNALLAPEERKD</sequence>
<evidence type="ECO:0000256" key="9">
    <source>
        <dbReference type="SAM" id="Phobius"/>
    </source>
</evidence>
<dbReference type="InterPro" id="IPR000540">
    <property type="entry name" value="Flag_MotA_CS"/>
</dbReference>
<name>S4W9T7_9BACT</name>
<dbReference type="PANTHER" id="PTHR30433">
    <property type="entry name" value="CHEMOTAXIS PROTEIN MOTA"/>
    <property type="match status" value="1"/>
</dbReference>
<evidence type="ECO:0000256" key="2">
    <source>
        <dbReference type="ARBA" id="ARBA00008038"/>
    </source>
</evidence>
<dbReference type="GO" id="GO:0005886">
    <property type="term" value="C:plasma membrane"/>
    <property type="evidence" value="ECO:0007669"/>
    <property type="project" value="UniProtKB-SubCell"/>
</dbReference>
<keyword evidence="6 9" id="KW-1133">Transmembrane helix</keyword>
<organism evidence="11">
    <name type="scientific">uncultured bacterium 4050020-J15</name>
    <dbReference type="NCBI Taxonomy" id="1343840"/>
    <lineage>
        <taxon>Bacteria</taxon>
        <taxon>environmental samples</taxon>
    </lineage>
</organism>
<dbReference type="GO" id="GO:0006935">
    <property type="term" value="P:chemotaxis"/>
    <property type="evidence" value="ECO:0007669"/>
    <property type="project" value="InterPro"/>
</dbReference>
<keyword evidence="7 9" id="KW-0472">Membrane</keyword>
<accession>S4W9T7</accession>
<evidence type="ECO:0000256" key="3">
    <source>
        <dbReference type="ARBA" id="ARBA00022448"/>
    </source>
</evidence>
<evidence type="ECO:0000256" key="4">
    <source>
        <dbReference type="ARBA" id="ARBA00022475"/>
    </source>
</evidence>
<dbReference type="EMBL" id="KF170415">
    <property type="protein sequence ID" value="AGO87845.1"/>
    <property type="molecule type" value="Genomic_DNA"/>
</dbReference>
<evidence type="ECO:0000259" key="10">
    <source>
        <dbReference type="Pfam" id="PF01618"/>
    </source>
</evidence>
<dbReference type="PROSITE" id="PS01307">
    <property type="entry name" value="MOTA"/>
    <property type="match status" value="1"/>
</dbReference>
<protein>
    <recommendedName>
        <fullName evidence="10">MotA/TolQ/ExbB proton channel domain-containing protein</fullName>
    </recommendedName>
</protein>
<dbReference type="InterPro" id="IPR047055">
    <property type="entry name" value="MotA-like"/>
</dbReference>
<keyword evidence="5 9" id="KW-0812">Transmembrane</keyword>
<comment type="similarity">
    <text evidence="2">Belongs to the MotA family.</text>
</comment>
<dbReference type="InterPro" id="IPR002898">
    <property type="entry name" value="MotA_ExbB_proton_chnl"/>
</dbReference>
<feature type="domain" description="MotA/TolQ/ExbB proton channel" evidence="10">
    <location>
        <begin position="122"/>
        <end position="239"/>
    </location>
</feature>
<evidence type="ECO:0000256" key="1">
    <source>
        <dbReference type="ARBA" id="ARBA00004651"/>
    </source>
</evidence>
<feature type="transmembrane region" description="Helical" evidence="9">
    <location>
        <begin position="199"/>
        <end position="221"/>
    </location>
</feature>
<evidence type="ECO:0000256" key="8">
    <source>
        <dbReference type="SAM" id="MobiDB-lite"/>
    </source>
</evidence>
<evidence type="ECO:0000256" key="7">
    <source>
        <dbReference type="ARBA" id="ARBA00023136"/>
    </source>
</evidence>
<evidence type="ECO:0000256" key="5">
    <source>
        <dbReference type="ARBA" id="ARBA00022692"/>
    </source>
</evidence>
<comment type="subcellular location">
    <subcellularLocation>
        <location evidence="1">Cell membrane</location>
        <topology evidence="1">Multi-pass membrane protein</topology>
    </subcellularLocation>
</comment>
<evidence type="ECO:0000256" key="6">
    <source>
        <dbReference type="ARBA" id="ARBA00022989"/>
    </source>
</evidence>
<dbReference type="AlphaFoldDB" id="S4W9T7"/>
<feature type="transmembrane region" description="Helical" evidence="9">
    <location>
        <begin position="26"/>
        <end position="44"/>
    </location>
</feature>
<evidence type="ECO:0000313" key="11">
    <source>
        <dbReference type="EMBL" id="AGO87845.1"/>
    </source>
</evidence>
<feature type="transmembrane region" description="Helical" evidence="9">
    <location>
        <begin position="169"/>
        <end position="193"/>
    </location>
</feature>
<reference evidence="11" key="1">
    <citation type="journal article" date="2014" name="ISME J.">
        <title>Genomic properties of Marine Group A bacteria indicate a role in the marine sulfur cycle.</title>
        <authorList>
            <person name="Wright J.J."/>
            <person name="Mewis K."/>
            <person name="Hanson N.W."/>
            <person name="Konwar K.M."/>
            <person name="Maas K.R."/>
            <person name="Hallam S.J."/>
        </authorList>
    </citation>
    <scope>NUCLEOTIDE SEQUENCE</scope>
</reference>
<feature type="transmembrane region" description="Helical" evidence="9">
    <location>
        <begin position="50"/>
        <end position="72"/>
    </location>
</feature>
<feature type="region of interest" description="Disordered" evidence="8">
    <location>
        <begin position="1"/>
        <end position="21"/>
    </location>
</feature>
<dbReference type="GO" id="GO:0071978">
    <property type="term" value="P:bacterial-type flagellum-dependent swarming motility"/>
    <property type="evidence" value="ECO:0007669"/>
    <property type="project" value="InterPro"/>
</dbReference>